<dbReference type="PANTHER" id="PTHR46890:SF48">
    <property type="entry name" value="RNA-DIRECTED DNA POLYMERASE"/>
    <property type="match status" value="1"/>
</dbReference>
<organism evidence="2">
    <name type="scientific">Fagus sylvatica</name>
    <name type="common">Beechnut</name>
    <dbReference type="NCBI Taxonomy" id="28930"/>
    <lineage>
        <taxon>Eukaryota</taxon>
        <taxon>Viridiplantae</taxon>
        <taxon>Streptophyta</taxon>
        <taxon>Embryophyta</taxon>
        <taxon>Tracheophyta</taxon>
        <taxon>Spermatophyta</taxon>
        <taxon>Magnoliopsida</taxon>
        <taxon>eudicotyledons</taxon>
        <taxon>Gunneridae</taxon>
        <taxon>Pentapetalae</taxon>
        <taxon>rosids</taxon>
        <taxon>fabids</taxon>
        <taxon>Fagales</taxon>
        <taxon>Fagaceae</taxon>
        <taxon>Fagus</taxon>
    </lineage>
</organism>
<gene>
    <name evidence="2" type="ORF">FSB_LOCUS5819</name>
</gene>
<protein>
    <recommendedName>
        <fullName evidence="1">RNase H type-1 domain-containing protein</fullName>
    </recommendedName>
</protein>
<dbReference type="EMBL" id="OIVN01000302">
    <property type="protein sequence ID" value="SPC77937.1"/>
    <property type="molecule type" value="Genomic_DNA"/>
</dbReference>
<dbReference type="GO" id="GO:0003676">
    <property type="term" value="F:nucleic acid binding"/>
    <property type="evidence" value="ECO:0007669"/>
    <property type="project" value="InterPro"/>
</dbReference>
<dbReference type="Pfam" id="PF13456">
    <property type="entry name" value="RVT_3"/>
    <property type="match status" value="1"/>
</dbReference>
<accession>A0A2N9EG46</accession>
<proteinExistence type="predicted"/>
<dbReference type="CDD" id="cd06222">
    <property type="entry name" value="RNase_H_like"/>
    <property type="match status" value="1"/>
</dbReference>
<dbReference type="SUPFAM" id="SSF53098">
    <property type="entry name" value="Ribonuclease H-like"/>
    <property type="match status" value="1"/>
</dbReference>
<sequence length="489" mass="54334">MADQFGMQRYSGSNMVYTEKWDTNVSNDQGTVHSGDEAVGSLFVDYFTNLFQTSTPTEFSAVLHGIGPVITTEMNSQLTRPFMRQEVDNAIKQMGPLKALGTDSMSPIFYQTFWDSIGTDVSSAVLSCLNSGSILKSINHTYITLIPKKQNPTKVTDFLPISLCNVIYKILSKILTIRLKTILPKIISETQSAFVPGRLITDNILVAFETLHHMKTRHTSHITSERHYFPENAKVANLIDQVSNTWKLPLIQHLFTPIEAQKILGLPLSTHATPDKLYWPHTASEEDVLHALWGCQVAVNLWAKNTSFQSLQGSSFTSFTYLLAWVSNTMDEQLHLDYLSHHARSLCSPAHSSPTRWIPPQVGTWKVNFDGAMFQASLTSGVGVVVRDHRGYALAALSQKFPIAHALVVIEARAARAAIQLALDLKLDRVSFEGDSTQVITALQCQDNNYTSYGHLIAETQNKTLSLQSFTFEHVGRSANSVAHADLAH</sequence>
<dbReference type="AlphaFoldDB" id="A0A2N9EG46"/>
<dbReference type="GO" id="GO:0004523">
    <property type="term" value="F:RNA-DNA hybrid ribonuclease activity"/>
    <property type="evidence" value="ECO:0007669"/>
    <property type="project" value="InterPro"/>
</dbReference>
<dbReference type="Gene3D" id="3.30.420.10">
    <property type="entry name" value="Ribonuclease H-like superfamily/Ribonuclease H"/>
    <property type="match status" value="1"/>
</dbReference>
<dbReference type="InterPro" id="IPR012337">
    <property type="entry name" value="RNaseH-like_sf"/>
</dbReference>
<dbReference type="PANTHER" id="PTHR46890">
    <property type="entry name" value="NON-LTR RETROLELEMENT REVERSE TRANSCRIPTASE-LIKE PROTEIN-RELATED"/>
    <property type="match status" value="1"/>
</dbReference>
<evidence type="ECO:0000259" key="1">
    <source>
        <dbReference type="Pfam" id="PF13456"/>
    </source>
</evidence>
<dbReference type="InterPro" id="IPR002156">
    <property type="entry name" value="RNaseH_domain"/>
</dbReference>
<name>A0A2N9EG46_FAGSY</name>
<reference evidence="2" key="1">
    <citation type="submission" date="2018-02" db="EMBL/GenBank/DDBJ databases">
        <authorList>
            <person name="Cohen D.B."/>
            <person name="Kent A.D."/>
        </authorList>
    </citation>
    <scope>NUCLEOTIDE SEQUENCE</scope>
</reference>
<dbReference type="InterPro" id="IPR044730">
    <property type="entry name" value="RNase_H-like_dom_plant"/>
</dbReference>
<dbReference type="InterPro" id="IPR036397">
    <property type="entry name" value="RNaseH_sf"/>
</dbReference>
<dbReference type="InterPro" id="IPR052343">
    <property type="entry name" value="Retrotransposon-Effector_Assoc"/>
</dbReference>
<feature type="domain" description="RNase H type-1" evidence="1">
    <location>
        <begin position="368"/>
        <end position="485"/>
    </location>
</feature>
<evidence type="ECO:0000313" key="2">
    <source>
        <dbReference type="EMBL" id="SPC77937.1"/>
    </source>
</evidence>